<organism evidence="2 3">
    <name type="scientific">Pseudomonas fluorescens</name>
    <dbReference type="NCBI Taxonomy" id="294"/>
    <lineage>
        <taxon>Bacteria</taxon>
        <taxon>Pseudomonadati</taxon>
        <taxon>Pseudomonadota</taxon>
        <taxon>Gammaproteobacteria</taxon>
        <taxon>Pseudomonadales</taxon>
        <taxon>Pseudomonadaceae</taxon>
        <taxon>Pseudomonas</taxon>
    </lineage>
</organism>
<evidence type="ECO:0000256" key="1">
    <source>
        <dbReference type="SAM" id="Phobius"/>
    </source>
</evidence>
<evidence type="ECO:0000313" key="3">
    <source>
        <dbReference type="Proteomes" id="UP000326611"/>
    </source>
</evidence>
<reference evidence="2 3" key="1">
    <citation type="submission" date="2019-09" db="EMBL/GenBank/DDBJ databases">
        <authorList>
            <person name="Chandra G."/>
            <person name="Truman W A."/>
        </authorList>
    </citation>
    <scope>NUCLEOTIDE SEQUENCE [LARGE SCALE GENOMIC DNA]</scope>
    <source>
        <strain evidence="2">PS918</strain>
    </source>
</reference>
<dbReference type="RefSeq" id="WP_150768813.1">
    <property type="nucleotide sequence ID" value="NZ_CABVIY010000001.1"/>
</dbReference>
<name>A0A5E7R355_PSEFL</name>
<sequence length="1035" mass="114544">MRHLVWSPKWLGVDRLRALRYGVVFLALLPSVCFSGSFKNLDALAPLAGSNIIDSVNTPKTTLIRTDEGLFLYDSGAFKEVELGVGNLDSKVQSAGGKSANDEENALGNFSRLLLRPSPSGAVWIVQPGQSIYLALGGKVTDLGKNLPASTEKLRVVGVSGDKLWLSAGGSLYGLSEGEEALKKITLKKPLSASAVTHVYPVMNNADSYWIVLPMQVALASTSGIHVLVDWTKTKDEDPQSIGKHLLSSNGDLWFLAGRGNQVYWLQAANGQLNQHDLGGPALDMVQRKNGDVLVQMEVGGIRIFSNGEWHVWQVPGGTQQLESVNSISGSYDGTGVVLALGTAGLALFEDDSAKVYTLSLGGLSVREVVRVQTVGPSAYLIYGKDGTLQVLEGTRFSDIVSLQGAPLSVSNTLDGSLWVSGLNSFYRYNHGSWSRFKIRTLADPIVRTVLRLEANSYLFDSPQTGFTEYVASKGRLLLEDVNPETRTASVRLDLPEEELTDSNLNLHYSLSVSPTDFDRDQTIRLIAGKAQISVPVSFGSKMFLSAEVRNEYGDVYHLGDTTSTPLKMPAPVATVAEGYLTGFIVKVPWIIGAHMALWCGLLMLYPYSPALQASVFWNRSVRKSMSLWYVEVLLLAVPYARKRLIQPFASSMKGDARLDLCENYFEDIEIRDDAQGTICNPAQLAATLRGHTIVRGPSGAGKTHLLRYLILHRKQQAVFLTARACSNGVLEAIAEKLPSQLRDFGLVESLIFHSSLDVYIDGLNEVSPEIRERISSFMQSFPKACVVISTQRFKWNAPSTVTSFDLQPLSQQRIEQYLLRVGPDTENYTKAVGVYLSRRKNENTDQRYDSQASTTPYDLSIVSRLLRNGVLPNAFDIQQQYFEYVVRRHEEEAGAPFPLEQLSSLAYFAKMKGSRILDHMALAPSIVDFLMEEKIVLRSLSDPNQRIFRHDRVQDYLVAQHLLTHADLQFEYLDDIRFVGVYTLLAEKLAVEDATLLLSQLALKATVVRDSTILYEFVDRLRSLDKLKTAERAE</sequence>
<keyword evidence="1" id="KW-0812">Transmembrane</keyword>
<dbReference type="OrthoDB" id="9806951at2"/>
<dbReference type="EMBL" id="CABVIY010000001">
    <property type="protein sequence ID" value="VVP67807.1"/>
    <property type="molecule type" value="Genomic_DNA"/>
</dbReference>
<dbReference type="Proteomes" id="UP000326611">
    <property type="component" value="Unassembled WGS sequence"/>
</dbReference>
<dbReference type="AlphaFoldDB" id="A0A5E7R355"/>
<proteinExistence type="predicted"/>
<keyword evidence="1" id="KW-1133">Transmembrane helix</keyword>
<gene>
    <name evidence="2" type="ORF">PS918_00633</name>
</gene>
<evidence type="ECO:0000313" key="2">
    <source>
        <dbReference type="EMBL" id="VVP67807.1"/>
    </source>
</evidence>
<feature type="transmembrane region" description="Helical" evidence="1">
    <location>
        <begin position="21"/>
        <end position="38"/>
    </location>
</feature>
<dbReference type="SUPFAM" id="SSF101898">
    <property type="entry name" value="NHL repeat"/>
    <property type="match status" value="1"/>
</dbReference>
<dbReference type="InterPro" id="IPR027417">
    <property type="entry name" value="P-loop_NTPase"/>
</dbReference>
<accession>A0A5E7R355</accession>
<dbReference type="SUPFAM" id="SSF52540">
    <property type="entry name" value="P-loop containing nucleoside triphosphate hydrolases"/>
    <property type="match status" value="1"/>
</dbReference>
<protein>
    <submittedName>
        <fullName evidence="2">Uncharacterized protein</fullName>
    </submittedName>
</protein>
<dbReference type="Gene3D" id="3.40.50.300">
    <property type="entry name" value="P-loop containing nucleotide triphosphate hydrolases"/>
    <property type="match status" value="1"/>
</dbReference>
<keyword evidence="1" id="KW-0472">Membrane</keyword>